<keyword evidence="2" id="KW-1185">Reference proteome</keyword>
<name>A0AAE7P534_9CAUD</name>
<sequence length="91" mass="10727">MGVKNFLHLFLIYSYYSFCLEYWNNSETLVGIEMIKILEKDIITFTRQCGLCGSVVSYEFSDLKMRTGKNSRGYFAYRFIPCPVCRKDILH</sequence>
<proteinExistence type="predicted"/>
<protein>
    <submittedName>
        <fullName evidence="1">Uncharacterized protein</fullName>
    </submittedName>
</protein>
<accession>A0AAE7P534</accession>
<evidence type="ECO:0000313" key="2">
    <source>
        <dbReference type="Proteomes" id="UP000827906"/>
    </source>
</evidence>
<gene>
    <name evidence="1" type="ORF">ORF024</name>
</gene>
<organism evidence="1 2">
    <name type="scientific">Yersinia phage PYps16N</name>
    <dbReference type="NCBI Taxonomy" id="2801354"/>
    <lineage>
        <taxon>Viruses</taxon>
        <taxon>Duplodnaviria</taxon>
        <taxon>Heunggongvirae</taxon>
        <taxon>Uroviricota</taxon>
        <taxon>Caudoviricetes</taxon>
        <taxon>Chaseviridae</taxon>
        <taxon>Cleopatravirinae</taxon>
        <taxon>Carltongylesvirus</taxon>
        <taxon>Carltongylesvirus PYps16N</taxon>
    </lineage>
</organism>
<reference evidence="1 2" key="1">
    <citation type="submission" date="2020-10" db="EMBL/GenBank/DDBJ databases">
        <title>Genome of Yersinia pseudotuberculosis phages.</title>
        <authorList>
            <person name="Hammerl J.A."/>
            <person name="Hertwig S."/>
        </authorList>
    </citation>
    <scope>NUCLEOTIDE SEQUENCE [LARGE SCALE GENOMIC DNA]</scope>
</reference>
<dbReference type="EMBL" id="MW147601">
    <property type="protein sequence ID" value="QQO91197.1"/>
    <property type="molecule type" value="Genomic_DNA"/>
</dbReference>
<dbReference type="Proteomes" id="UP000827906">
    <property type="component" value="Segment"/>
</dbReference>
<evidence type="ECO:0000313" key="1">
    <source>
        <dbReference type="EMBL" id="QQO91197.1"/>
    </source>
</evidence>